<evidence type="ECO:0000313" key="2">
    <source>
        <dbReference type="EMBL" id="CAE0770015.1"/>
    </source>
</evidence>
<dbReference type="EMBL" id="HBIZ01035527">
    <property type="protein sequence ID" value="CAE0770017.1"/>
    <property type="molecule type" value="Transcribed_RNA"/>
</dbReference>
<evidence type="ECO:0000256" key="1">
    <source>
        <dbReference type="SAM" id="MobiDB-lite"/>
    </source>
</evidence>
<evidence type="ECO:0000313" key="3">
    <source>
        <dbReference type="EMBL" id="CAE0770017.1"/>
    </source>
</evidence>
<reference evidence="3" key="1">
    <citation type="submission" date="2021-01" db="EMBL/GenBank/DDBJ databases">
        <authorList>
            <person name="Corre E."/>
            <person name="Pelletier E."/>
            <person name="Niang G."/>
            <person name="Scheremetjew M."/>
            <person name="Finn R."/>
            <person name="Kale V."/>
            <person name="Holt S."/>
            <person name="Cochrane G."/>
            <person name="Meng A."/>
            <person name="Brown T."/>
            <person name="Cohen L."/>
        </authorList>
    </citation>
    <scope>NUCLEOTIDE SEQUENCE</scope>
    <source>
        <strain evidence="3">CCMP645</strain>
    </source>
</reference>
<dbReference type="AlphaFoldDB" id="A0A6S9YI41"/>
<name>A0A6S9YI41_CHRCT</name>
<gene>
    <name evidence="2" type="ORF">PCAR00345_LOCUS22627</name>
    <name evidence="3" type="ORF">PCAR00345_LOCUS22629</name>
</gene>
<feature type="region of interest" description="Disordered" evidence="1">
    <location>
        <begin position="170"/>
        <end position="196"/>
    </location>
</feature>
<feature type="compositionally biased region" description="Pro residues" evidence="1">
    <location>
        <begin position="326"/>
        <end position="337"/>
    </location>
</feature>
<protein>
    <submittedName>
        <fullName evidence="3">Uncharacterized protein</fullName>
    </submittedName>
</protein>
<feature type="region of interest" description="Disordered" evidence="1">
    <location>
        <begin position="318"/>
        <end position="363"/>
    </location>
</feature>
<accession>A0A6S9YI41</accession>
<sequence>MRTRAFTRRRSSGRTPAYVRRKDHERFCILAHLYALTPIPPVRVFFPQDSLHAHACSDARALPSLRLSVRAHACPLARTRLGTGSPPASSSLCLDAGTCVGTRGTARRQRRAGCVGAACRACECMQRRRTPLGACAAPCATRAERVPRRTAPRESQCGCTGARSFATRRCPPPHAADLPAPKRKNKNTPRAHGAARSDGAATVHACFALLPTSLTLLLQLRPSSVCARLPSRERTAPAKHALPSTNLSISPPSDRHVPSHPKCTLTPTPSHPKCTLTPTPFALCSWQAKRSLDVGADAQIAKAQRTNTSNVHNVQNAAPSTTAAPTAPPTAPTPPNSAPNVRVPRPERAGAESLGTDQPHRLPFGYTQGAICVELPKRQRSAS</sequence>
<proteinExistence type="predicted"/>
<feature type="region of interest" description="Disordered" evidence="1">
    <location>
        <begin position="234"/>
        <end position="262"/>
    </location>
</feature>
<organism evidence="3">
    <name type="scientific">Chrysotila carterae</name>
    <name type="common">Marine alga</name>
    <name type="synonym">Syracosphaera carterae</name>
    <dbReference type="NCBI Taxonomy" id="13221"/>
    <lineage>
        <taxon>Eukaryota</taxon>
        <taxon>Haptista</taxon>
        <taxon>Haptophyta</taxon>
        <taxon>Prymnesiophyceae</taxon>
        <taxon>Isochrysidales</taxon>
        <taxon>Isochrysidaceae</taxon>
        <taxon>Chrysotila</taxon>
    </lineage>
</organism>
<dbReference type="EMBL" id="HBIZ01035525">
    <property type="protein sequence ID" value="CAE0770015.1"/>
    <property type="molecule type" value="Transcribed_RNA"/>
</dbReference>